<protein>
    <submittedName>
        <fullName evidence="2">HNH endonuclease</fullName>
    </submittedName>
</protein>
<keyword evidence="2" id="KW-0255">Endonuclease</keyword>
<organism evidence="2">
    <name type="scientific">Arthrobacter sp. K5</name>
    <dbReference type="NCBI Taxonomy" id="2839623"/>
    <lineage>
        <taxon>Bacteria</taxon>
        <taxon>Bacillati</taxon>
        <taxon>Actinomycetota</taxon>
        <taxon>Actinomycetes</taxon>
        <taxon>Micrococcales</taxon>
        <taxon>Micrococcaceae</taxon>
        <taxon>Arthrobacter</taxon>
    </lineage>
</organism>
<proteinExistence type="predicted"/>
<gene>
    <name evidence="2" type="ORF">ABRP34_10505</name>
</gene>
<dbReference type="InterPro" id="IPR003615">
    <property type="entry name" value="HNH_nuc"/>
</dbReference>
<dbReference type="EMBL" id="CP159279">
    <property type="protein sequence ID" value="XCH13376.1"/>
    <property type="molecule type" value="Genomic_DNA"/>
</dbReference>
<dbReference type="AlphaFoldDB" id="A0AAU8EWL6"/>
<reference evidence="2" key="1">
    <citation type="submission" date="2024-06" db="EMBL/GenBank/DDBJ databases">
        <title>Biodegradation of dimethachlon by Arthrobacter sp. K5: mechanistic insights and ecological implications.</title>
        <authorList>
            <person name="Hu S."/>
            <person name="Lu P."/>
        </authorList>
    </citation>
    <scope>NUCLEOTIDE SEQUENCE</scope>
    <source>
        <strain evidence="2">K5</strain>
    </source>
</reference>
<dbReference type="InterPro" id="IPR002711">
    <property type="entry name" value="HNH"/>
</dbReference>
<dbReference type="CDD" id="cd00085">
    <property type="entry name" value="HNHc"/>
    <property type="match status" value="1"/>
</dbReference>
<keyword evidence="2" id="KW-0540">Nuclease</keyword>
<evidence type="ECO:0000259" key="1">
    <source>
        <dbReference type="Pfam" id="PF01844"/>
    </source>
</evidence>
<dbReference type="RefSeq" id="WP_353713176.1">
    <property type="nucleotide sequence ID" value="NZ_CP159279.1"/>
</dbReference>
<dbReference type="GO" id="GO:0008270">
    <property type="term" value="F:zinc ion binding"/>
    <property type="evidence" value="ECO:0007669"/>
    <property type="project" value="InterPro"/>
</dbReference>
<feature type="domain" description="HNH" evidence="1">
    <location>
        <begin position="190"/>
        <end position="246"/>
    </location>
</feature>
<accession>A0AAU8EWL6</accession>
<dbReference type="GO" id="GO:0003676">
    <property type="term" value="F:nucleic acid binding"/>
    <property type="evidence" value="ECO:0007669"/>
    <property type="project" value="InterPro"/>
</dbReference>
<name>A0AAU8EWL6_9MICC</name>
<keyword evidence="2" id="KW-0378">Hydrolase</keyword>
<dbReference type="GO" id="GO:0004519">
    <property type="term" value="F:endonuclease activity"/>
    <property type="evidence" value="ECO:0007669"/>
    <property type="project" value="UniProtKB-KW"/>
</dbReference>
<evidence type="ECO:0000313" key="2">
    <source>
        <dbReference type="EMBL" id="XCH13376.1"/>
    </source>
</evidence>
<dbReference type="Gene3D" id="1.10.30.50">
    <property type="match status" value="1"/>
</dbReference>
<dbReference type="Pfam" id="PF01844">
    <property type="entry name" value="HNH"/>
    <property type="match status" value="1"/>
</dbReference>
<sequence>MVAVLLGWNPGVGDTWPGYSRVVDELGAAGVHRRAWPTGTGTLPGPGADAWLLLHGKAGSGLIGHGVVASAPYPVAAPELEHGTRTCIDVDFDVLLPLGDQVPVDILAARAPLTDWAAAAATGACRPVPEEQARAIRELWAECLPADENDPVLPVPGTLPQDALIRVGVNRYERNPHARRVCLAHHGTSCAACGFSFEAAYGPEGEGFIHVHHLVPASQLGPGYELDPVGDLVPLCPNCHAMAHRRRVPYTVAELRAMRSSAGYISGSVVSQQELDAQAEARRILGSK</sequence>